<reference evidence="1 2" key="1">
    <citation type="submission" date="2019-05" db="EMBL/GenBank/DDBJ databases">
        <title>Another draft genome of Portunus trituberculatus and its Hox gene families provides insights of decapod evolution.</title>
        <authorList>
            <person name="Jeong J.-H."/>
            <person name="Song I."/>
            <person name="Kim S."/>
            <person name="Choi T."/>
            <person name="Kim D."/>
            <person name="Ryu S."/>
            <person name="Kim W."/>
        </authorList>
    </citation>
    <scope>NUCLEOTIDE SEQUENCE [LARGE SCALE GENOMIC DNA]</scope>
    <source>
        <tissue evidence="1">Muscle</tissue>
    </source>
</reference>
<evidence type="ECO:0000313" key="2">
    <source>
        <dbReference type="Proteomes" id="UP000324222"/>
    </source>
</evidence>
<dbReference type="AlphaFoldDB" id="A0A5B7CSH2"/>
<dbReference type="EMBL" id="VSRR010000202">
    <property type="protein sequence ID" value="MPC12185.1"/>
    <property type="molecule type" value="Genomic_DNA"/>
</dbReference>
<name>A0A5B7CSH2_PORTR</name>
<keyword evidence="2" id="KW-1185">Reference proteome</keyword>
<proteinExistence type="predicted"/>
<accession>A0A5B7CSH2</accession>
<sequence>METKDHMLEEWSVLKSDTKRDSYAASSELCSLRGSRLRGVCSEMQPSPSSPSEAIVGVLGVSIMWLEDMEEEEQGEEEE</sequence>
<organism evidence="1 2">
    <name type="scientific">Portunus trituberculatus</name>
    <name type="common">Swimming crab</name>
    <name type="synonym">Neptunus trituberculatus</name>
    <dbReference type="NCBI Taxonomy" id="210409"/>
    <lineage>
        <taxon>Eukaryota</taxon>
        <taxon>Metazoa</taxon>
        <taxon>Ecdysozoa</taxon>
        <taxon>Arthropoda</taxon>
        <taxon>Crustacea</taxon>
        <taxon>Multicrustacea</taxon>
        <taxon>Malacostraca</taxon>
        <taxon>Eumalacostraca</taxon>
        <taxon>Eucarida</taxon>
        <taxon>Decapoda</taxon>
        <taxon>Pleocyemata</taxon>
        <taxon>Brachyura</taxon>
        <taxon>Eubrachyura</taxon>
        <taxon>Portunoidea</taxon>
        <taxon>Portunidae</taxon>
        <taxon>Portuninae</taxon>
        <taxon>Portunus</taxon>
    </lineage>
</organism>
<protein>
    <submittedName>
        <fullName evidence="1">Uncharacterized protein</fullName>
    </submittedName>
</protein>
<comment type="caution">
    <text evidence="1">The sequence shown here is derived from an EMBL/GenBank/DDBJ whole genome shotgun (WGS) entry which is preliminary data.</text>
</comment>
<evidence type="ECO:0000313" key="1">
    <source>
        <dbReference type="EMBL" id="MPC12185.1"/>
    </source>
</evidence>
<dbReference type="Proteomes" id="UP000324222">
    <property type="component" value="Unassembled WGS sequence"/>
</dbReference>
<gene>
    <name evidence="1" type="ORF">E2C01_004864</name>
</gene>